<gene>
    <name evidence="1" type="ORF">FKW44_019590</name>
</gene>
<organism evidence="1 2">
    <name type="scientific">Caligus rogercresseyi</name>
    <name type="common">Sea louse</name>
    <dbReference type="NCBI Taxonomy" id="217165"/>
    <lineage>
        <taxon>Eukaryota</taxon>
        <taxon>Metazoa</taxon>
        <taxon>Ecdysozoa</taxon>
        <taxon>Arthropoda</taxon>
        <taxon>Crustacea</taxon>
        <taxon>Multicrustacea</taxon>
        <taxon>Hexanauplia</taxon>
        <taxon>Copepoda</taxon>
        <taxon>Siphonostomatoida</taxon>
        <taxon>Caligidae</taxon>
        <taxon>Caligus</taxon>
    </lineage>
</organism>
<dbReference type="Proteomes" id="UP000595437">
    <property type="component" value="Chromosome 14"/>
</dbReference>
<proteinExistence type="predicted"/>
<name>A0A7T8GWA4_CALRO</name>
<dbReference type="AlphaFoldDB" id="A0A7T8GWA4"/>
<evidence type="ECO:0000313" key="1">
    <source>
        <dbReference type="EMBL" id="QQP38887.1"/>
    </source>
</evidence>
<accession>A0A7T8GWA4</accession>
<protein>
    <submittedName>
        <fullName evidence="1">Uncharacterized protein</fullName>
    </submittedName>
</protein>
<evidence type="ECO:0000313" key="2">
    <source>
        <dbReference type="Proteomes" id="UP000595437"/>
    </source>
</evidence>
<keyword evidence="2" id="KW-1185">Reference proteome</keyword>
<dbReference type="EMBL" id="CP045903">
    <property type="protein sequence ID" value="QQP38887.1"/>
    <property type="molecule type" value="Genomic_DNA"/>
</dbReference>
<sequence>MEEECVEEKSVVEESIELPVTKPEEGNYMPVENKRMKENKEKNKTCPNKVISGNAECVEGECVEMCPRTEGKKKGISYEDEGLMERTLKGRKYYFVTQASLRLAE</sequence>
<reference evidence="2" key="1">
    <citation type="submission" date="2021-01" db="EMBL/GenBank/DDBJ databases">
        <title>Caligus Genome Assembly.</title>
        <authorList>
            <person name="Gallardo-Escarate C."/>
        </authorList>
    </citation>
    <scope>NUCLEOTIDE SEQUENCE [LARGE SCALE GENOMIC DNA]</scope>
</reference>